<evidence type="ECO:0000313" key="12">
    <source>
        <dbReference type="Proteomes" id="UP000578686"/>
    </source>
</evidence>
<dbReference type="PANTHER" id="PTHR42711:SF19">
    <property type="entry name" value="DOXORUBICIN RESISTANCE ATP-BINDING PROTEIN DRRA"/>
    <property type="match status" value="1"/>
</dbReference>
<keyword evidence="12" id="KW-1185">Reference proteome</keyword>
<keyword evidence="7" id="KW-0472">Membrane</keyword>
<keyword evidence="4" id="KW-0547">Nucleotide-binding</keyword>
<comment type="caution">
    <text evidence="11">The sequence shown here is derived from an EMBL/GenBank/DDBJ whole genome shotgun (WGS) entry which is preliminary data.</text>
</comment>
<evidence type="ECO:0000256" key="4">
    <source>
        <dbReference type="ARBA" id="ARBA00022741"/>
    </source>
</evidence>
<dbReference type="AlphaFoldDB" id="A0A7X6I0I1"/>
<dbReference type="PANTHER" id="PTHR42711">
    <property type="entry name" value="ABC TRANSPORTER ATP-BINDING PROTEIN"/>
    <property type="match status" value="1"/>
</dbReference>
<dbReference type="NCBIfam" id="TIGR01188">
    <property type="entry name" value="drrA"/>
    <property type="match status" value="1"/>
</dbReference>
<keyword evidence="5 11" id="KW-0067">ATP-binding</keyword>
<dbReference type="SUPFAM" id="SSF52540">
    <property type="entry name" value="P-loop containing nucleoside triphosphate hydrolases"/>
    <property type="match status" value="1"/>
</dbReference>
<dbReference type="Proteomes" id="UP000578686">
    <property type="component" value="Unassembled WGS sequence"/>
</dbReference>
<keyword evidence="6" id="KW-1278">Translocase</keyword>
<dbReference type="EMBL" id="JAAVJD010000186">
    <property type="protein sequence ID" value="NJQ07691.1"/>
    <property type="molecule type" value="Genomic_DNA"/>
</dbReference>
<sequence length="327" mass="34533">MADAIRAEGLVKRYGGRAALDGLDLRVGEGTVHGLLGPNGAGKTTAVRVLTTLTGFDAGRAEVCGCDVRREAELLRGMIGLTGQYAAVDETLSGRQNLVMFGRLLRLDRRAAARRAAELIDRFDLGEVADRSAGGYSGGTRRRLDLAVGLVHTPTLLFLDEPTTGLDPRSRAQVWATVRELAAEGTTVLLTTQYLEEADLLADRISVMDRGRVVAEGTSDALKAVIGADRVEAVARDAADLPQLARLVGEVAGAPAETDPDTRRVGAPAVDRVAVLTGVAREVERAGIALTDLGTRRPTLDEVFLRLTTAPRGAAPAARQEPKEAAA</sequence>
<evidence type="ECO:0000256" key="6">
    <source>
        <dbReference type="ARBA" id="ARBA00022967"/>
    </source>
</evidence>
<dbReference type="Pfam" id="PF00005">
    <property type="entry name" value="ABC_tran"/>
    <property type="match status" value="1"/>
</dbReference>
<feature type="domain" description="ABC transporter" evidence="10">
    <location>
        <begin position="5"/>
        <end position="235"/>
    </location>
</feature>
<dbReference type="RefSeq" id="WP_167972924.1">
    <property type="nucleotide sequence ID" value="NZ_BHZG01000141.1"/>
</dbReference>
<evidence type="ECO:0000256" key="7">
    <source>
        <dbReference type="ARBA" id="ARBA00023136"/>
    </source>
</evidence>
<dbReference type="GO" id="GO:0016887">
    <property type="term" value="F:ATP hydrolysis activity"/>
    <property type="evidence" value="ECO:0007669"/>
    <property type="project" value="InterPro"/>
</dbReference>
<dbReference type="InterPro" id="IPR050763">
    <property type="entry name" value="ABC_transporter_ATP-binding"/>
</dbReference>
<dbReference type="InterPro" id="IPR027417">
    <property type="entry name" value="P-loop_NTPase"/>
</dbReference>
<evidence type="ECO:0000256" key="2">
    <source>
        <dbReference type="ARBA" id="ARBA00022448"/>
    </source>
</evidence>
<evidence type="ECO:0000256" key="9">
    <source>
        <dbReference type="ARBA" id="ARBA00049985"/>
    </source>
</evidence>
<proteinExistence type="inferred from homology"/>
<dbReference type="GO" id="GO:1900753">
    <property type="term" value="P:doxorubicin transport"/>
    <property type="evidence" value="ECO:0007669"/>
    <property type="project" value="InterPro"/>
</dbReference>
<dbReference type="GO" id="GO:0005886">
    <property type="term" value="C:plasma membrane"/>
    <property type="evidence" value="ECO:0007669"/>
    <property type="project" value="UniProtKB-SubCell"/>
</dbReference>
<keyword evidence="3" id="KW-1003">Cell membrane</keyword>
<comment type="similarity">
    <text evidence="9">Belongs to the ABC transporter superfamily. Drug exporter-1 (DrugE1) (TC 3.A.1.105) family.</text>
</comment>
<protein>
    <submittedName>
        <fullName evidence="11">ATP-binding cassette domain-containing protein</fullName>
    </submittedName>
</protein>
<dbReference type="InterPro" id="IPR003439">
    <property type="entry name" value="ABC_transporter-like_ATP-bd"/>
</dbReference>
<dbReference type="PROSITE" id="PS50893">
    <property type="entry name" value="ABC_TRANSPORTER_2"/>
    <property type="match status" value="1"/>
</dbReference>
<name>A0A7X6I0I1_9ACTN</name>
<accession>A0A7X6I0I1</accession>
<comment type="subcellular location">
    <subcellularLocation>
        <location evidence="1">Cell membrane</location>
        <topology evidence="1">Peripheral membrane protein</topology>
    </subcellularLocation>
</comment>
<evidence type="ECO:0000256" key="3">
    <source>
        <dbReference type="ARBA" id="ARBA00022475"/>
    </source>
</evidence>
<gene>
    <name evidence="11" type="ORF">HCN56_19415</name>
</gene>
<evidence type="ECO:0000256" key="8">
    <source>
        <dbReference type="ARBA" id="ARBA00023251"/>
    </source>
</evidence>
<dbReference type="GO" id="GO:0005524">
    <property type="term" value="F:ATP binding"/>
    <property type="evidence" value="ECO:0007669"/>
    <property type="project" value="UniProtKB-KW"/>
</dbReference>
<dbReference type="InterPro" id="IPR003593">
    <property type="entry name" value="AAA+_ATPase"/>
</dbReference>
<reference evidence="11 12" key="1">
    <citation type="submission" date="2020-03" db="EMBL/GenBank/DDBJ databases">
        <title>Draft genome of Streptomyces sp. ventii, isolated from the Axial Seamount in the Pacific Ocean, and resequencing of the two type strains Streptomyces lonarensis strain NCL 716 and Streptomyces bohaiensis strain 11A07.</title>
        <authorList>
            <person name="Loughran R.M."/>
            <person name="Pfannmuller K.M."/>
            <person name="Wasson B.J."/>
            <person name="Deadmond M.C."/>
            <person name="Paddock B.E."/>
            <person name="Koyack M.J."/>
            <person name="Gallegos D.A."/>
            <person name="Mitchell E.A."/>
            <person name="Ushijima B."/>
            <person name="Saw J.H."/>
            <person name="Mcphail K.L."/>
            <person name="Videau P."/>
        </authorList>
    </citation>
    <scope>NUCLEOTIDE SEQUENCE [LARGE SCALE GENOMIC DNA]</scope>
    <source>
        <strain evidence="11 12">NCL716</strain>
    </source>
</reference>
<organism evidence="11 12">
    <name type="scientific">Streptomyces lonarensis</name>
    <dbReference type="NCBI Taxonomy" id="700599"/>
    <lineage>
        <taxon>Bacteria</taxon>
        <taxon>Bacillati</taxon>
        <taxon>Actinomycetota</taxon>
        <taxon>Actinomycetes</taxon>
        <taxon>Kitasatosporales</taxon>
        <taxon>Streptomycetaceae</taxon>
        <taxon>Streptomyces</taxon>
    </lineage>
</organism>
<keyword evidence="8" id="KW-0046">Antibiotic resistance</keyword>
<evidence type="ECO:0000256" key="5">
    <source>
        <dbReference type="ARBA" id="ARBA00022840"/>
    </source>
</evidence>
<dbReference type="GO" id="GO:0046677">
    <property type="term" value="P:response to antibiotic"/>
    <property type="evidence" value="ECO:0007669"/>
    <property type="project" value="UniProtKB-KW"/>
</dbReference>
<dbReference type="InterPro" id="IPR005894">
    <property type="entry name" value="DrrA"/>
</dbReference>
<dbReference type="GO" id="GO:0043215">
    <property type="term" value="P:daunorubicin transport"/>
    <property type="evidence" value="ECO:0007669"/>
    <property type="project" value="InterPro"/>
</dbReference>
<dbReference type="Gene3D" id="3.40.50.300">
    <property type="entry name" value="P-loop containing nucleotide triphosphate hydrolases"/>
    <property type="match status" value="1"/>
</dbReference>
<evidence type="ECO:0000259" key="10">
    <source>
        <dbReference type="PROSITE" id="PS50893"/>
    </source>
</evidence>
<keyword evidence="2" id="KW-0813">Transport</keyword>
<dbReference type="SMART" id="SM00382">
    <property type="entry name" value="AAA"/>
    <property type="match status" value="1"/>
</dbReference>
<evidence type="ECO:0000313" key="11">
    <source>
        <dbReference type="EMBL" id="NJQ07691.1"/>
    </source>
</evidence>
<evidence type="ECO:0000256" key="1">
    <source>
        <dbReference type="ARBA" id="ARBA00004202"/>
    </source>
</evidence>